<feature type="transmembrane region" description="Helical" evidence="1">
    <location>
        <begin position="12"/>
        <end position="30"/>
    </location>
</feature>
<evidence type="ECO:0000313" key="3">
    <source>
        <dbReference type="Proteomes" id="UP000740413"/>
    </source>
</evidence>
<keyword evidence="3" id="KW-1185">Reference proteome</keyword>
<evidence type="ECO:0000313" key="2">
    <source>
        <dbReference type="EMBL" id="MBT2160831.1"/>
    </source>
</evidence>
<dbReference type="Proteomes" id="UP000740413">
    <property type="component" value="Unassembled WGS sequence"/>
</dbReference>
<evidence type="ECO:0000256" key="1">
    <source>
        <dbReference type="SAM" id="Phobius"/>
    </source>
</evidence>
<sequence>MNRIIKYLVNEGLPKTFIVFYCVGLVLYAMPLTHDLFKLITPYTLVLVTGAILMHHKEWNIKTIAVLASIFILSIITEIIGVATGKLFGVYAYGQGLGIKIIDVPVVIGLNWVFLVYASNGIISKYTSKSAPIIIGGASLMILYDILLEKVAPLMDMWEFSKNDPPINNYVVWFLLALLFNWAIQYFKIDTHNRPARWLFFIQFGFFIGIVILNEFNIN</sequence>
<protein>
    <submittedName>
        <fullName evidence="2">Carotenoid biosynthesis protein</fullName>
    </submittedName>
</protein>
<comment type="caution">
    <text evidence="2">The sequence shown here is derived from an EMBL/GenBank/DDBJ whole genome shotgun (WGS) entry which is preliminary data.</text>
</comment>
<dbReference type="InterPro" id="IPR007354">
    <property type="entry name" value="CruF-like"/>
</dbReference>
<keyword evidence="1" id="KW-0472">Membrane</keyword>
<dbReference type="RefSeq" id="WP_214611034.1">
    <property type="nucleotide sequence ID" value="NZ_JACATN010000002.1"/>
</dbReference>
<accession>A0ABS5WBQ0</accession>
<gene>
    <name evidence="2" type="ORF">HW347_06115</name>
</gene>
<name>A0ABS5WBQ0_9FLAO</name>
<feature type="transmembrane region" description="Helical" evidence="1">
    <location>
        <begin position="167"/>
        <end position="184"/>
    </location>
</feature>
<dbReference type="EMBL" id="JACATN010000002">
    <property type="protein sequence ID" value="MBT2160831.1"/>
    <property type="molecule type" value="Genomic_DNA"/>
</dbReference>
<reference evidence="3" key="1">
    <citation type="submission" date="2023-07" db="EMBL/GenBank/DDBJ databases">
        <title>Zobellia barbeyronii sp. nov., a new marine flavobacterium, isolated from green and red algae.</title>
        <authorList>
            <person name="Nedashkovskaya O.I."/>
            <person name="Otstavnykh N."/>
            <person name="Zhukova N."/>
            <person name="Guzev K."/>
            <person name="Chausova V."/>
            <person name="Tekutyeva L."/>
            <person name="Mikhailov V."/>
            <person name="Isaeva M."/>
        </authorList>
    </citation>
    <scope>NUCLEOTIDE SEQUENCE [LARGE SCALE GENOMIC DNA]</scope>
    <source>
        <strain evidence="3">KMM 6746</strain>
    </source>
</reference>
<proteinExistence type="predicted"/>
<feature type="transmembrane region" description="Helical" evidence="1">
    <location>
        <begin position="196"/>
        <end position="213"/>
    </location>
</feature>
<feature type="transmembrane region" description="Helical" evidence="1">
    <location>
        <begin position="66"/>
        <end position="91"/>
    </location>
</feature>
<feature type="transmembrane region" description="Helical" evidence="1">
    <location>
        <begin position="36"/>
        <end position="54"/>
    </location>
</feature>
<dbReference type="PANTHER" id="PTHR39419">
    <property type="entry name" value="SLL0814 PROTEIN"/>
    <property type="match status" value="1"/>
</dbReference>
<keyword evidence="1" id="KW-1133">Transmembrane helix</keyword>
<dbReference type="PANTHER" id="PTHR39419:SF1">
    <property type="entry name" value="SLL0814 PROTEIN"/>
    <property type="match status" value="1"/>
</dbReference>
<keyword evidence="1" id="KW-0812">Transmembrane</keyword>
<dbReference type="Pfam" id="PF04240">
    <property type="entry name" value="Caroten_synth"/>
    <property type="match status" value="1"/>
</dbReference>
<feature type="transmembrane region" description="Helical" evidence="1">
    <location>
        <begin position="97"/>
        <end position="118"/>
    </location>
</feature>
<organism evidence="2 3">
    <name type="scientific">Zobellia barbeyronii</name>
    <dbReference type="NCBI Taxonomy" id="2748009"/>
    <lineage>
        <taxon>Bacteria</taxon>
        <taxon>Pseudomonadati</taxon>
        <taxon>Bacteroidota</taxon>
        <taxon>Flavobacteriia</taxon>
        <taxon>Flavobacteriales</taxon>
        <taxon>Flavobacteriaceae</taxon>
        <taxon>Zobellia</taxon>
    </lineage>
</organism>
<feature type="transmembrane region" description="Helical" evidence="1">
    <location>
        <begin position="130"/>
        <end position="147"/>
    </location>
</feature>